<dbReference type="AlphaFoldDB" id="B3RP96"/>
<organism evidence="1 2">
    <name type="scientific">Trichoplax adhaerens</name>
    <name type="common">Trichoplax reptans</name>
    <dbReference type="NCBI Taxonomy" id="10228"/>
    <lineage>
        <taxon>Eukaryota</taxon>
        <taxon>Metazoa</taxon>
        <taxon>Placozoa</taxon>
        <taxon>Uniplacotomia</taxon>
        <taxon>Trichoplacea</taxon>
        <taxon>Trichoplacidae</taxon>
        <taxon>Trichoplax</taxon>
    </lineage>
</organism>
<reference evidence="1 2" key="1">
    <citation type="journal article" date="2008" name="Nature">
        <title>The Trichoplax genome and the nature of placozoans.</title>
        <authorList>
            <person name="Srivastava M."/>
            <person name="Begovic E."/>
            <person name="Chapman J."/>
            <person name="Putnam N.H."/>
            <person name="Hellsten U."/>
            <person name="Kawashima T."/>
            <person name="Kuo A."/>
            <person name="Mitros T."/>
            <person name="Salamov A."/>
            <person name="Carpenter M.L."/>
            <person name="Signorovitch A.Y."/>
            <person name="Moreno M.A."/>
            <person name="Kamm K."/>
            <person name="Grimwood J."/>
            <person name="Schmutz J."/>
            <person name="Shapiro H."/>
            <person name="Grigoriev I.V."/>
            <person name="Buss L.W."/>
            <person name="Schierwater B."/>
            <person name="Dellaporta S.L."/>
            <person name="Rokhsar D.S."/>
        </authorList>
    </citation>
    <scope>NUCLEOTIDE SEQUENCE [LARGE SCALE GENOMIC DNA]</scope>
    <source>
        <strain evidence="1 2">Grell-BS-1999</strain>
    </source>
</reference>
<dbReference type="OrthoDB" id="10266364at2759"/>
<gene>
    <name evidence="1" type="ORF">TRIADDRAFT_53452</name>
</gene>
<evidence type="ECO:0000313" key="2">
    <source>
        <dbReference type="Proteomes" id="UP000009022"/>
    </source>
</evidence>
<name>B3RP96_TRIAD</name>
<evidence type="ECO:0000313" key="1">
    <source>
        <dbReference type="EMBL" id="EDV27596.1"/>
    </source>
</evidence>
<protein>
    <submittedName>
        <fullName evidence="1">Uncharacterized protein</fullName>
    </submittedName>
</protein>
<dbReference type="InParanoid" id="B3RP96"/>
<accession>B3RP96</accession>
<dbReference type="Proteomes" id="UP000009022">
    <property type="component" value="Unassembled WGS sequence"/>
</dbReference>
<dbReference type="HOGENOM" id="CLU_2226547_0_0_1"/>
<dbReference type="GeneID" id="6751201"/>
<sequence length="106" mass="12048">MAYNAKKLIEYESPFWASKLCYIPLYYVKLAQRATAVAARHLGLSSYLFLRCDEGTQPDVQLLACTGGIFGTYDGCFNNLLEQERCINEDVMTWAAYQTLMNGEKK</sequence>
<proteinExistence type="predicted"/>
<dbReference type="EMBL" id="DS985242">
    <property type="protein sequence ID" value="EDV27596.1"/>
    <property type="molecule type" value="Genomic_DNA"/>
</dbReference>
<dbReference type="CTD" id="6751201"/>
<keyword evidence="2" id="KW-1185">Reference proteome</keyword>
<dbReference type="RefSeq" id="XP_002109430.1">
    <property type="nucleotide sequence ID" value="XM_002109394.1"/>
</dbReference>
<dbReference type="KEGG" id="tad:TRIADDRAFT_53452"/>